<proteinExistence type="predicted"/>
<gene>
    <name evidence="1" type="ORF">AWC14_15445</name>
</gene>
<accession>A0A1X1XEI7</accession>
<protein>
    <submittedName>
        <fullName evidence="1">Uncharacterized protein</fullName>
    </submittedName>
</protein>
<evidence type="ECO:0000313" key="1">
    <source>
        <dbReference type="EMBL" id="ORV97232.1"/>
    </source>
</evidence>
<sequence length="102" mass="11131">MQHKGGTAPVDTFWANVDECVDAITTARTVEEVISILNRHFEPSSGDAFFGGSGGDRQIMSALREAGWAIVWAEAVYYFVAKDPAGDLLTYIEGDVYRGDAR</sequence>
<evidence type="ECO:0000313" key="2">
    <source>
        <dbReference type="Proteomes" id="UP000193487"/>
    </source>
</evidence>
<organism evidence="1 2">
    <name type="scientific">Mycobacterium kyorinense</name>
    <dbReference type="NCBI Taxonomy" id="487514"/>
    <lineage>
        <taxon>Bacteria</taxon>
        <taxon>Bacillati</taxon>
        <taxon>Actinomycetota</taxon>
        <taxon>Actinomycetes</taxon>
        <taxon>Mycobacteriales</taxon>
        <taxon>Mycobacteriaceae</taxon>
        <taxon>Mycobacterium</taxon>
    </lineage>
</organism>
<comment type="caution">
    <text evidence="1">The sequence shown here is derived from an EMBL/GenBank/DDBJ whole genome shotgun (WGS) entry which is preliminary data.</text>
</comment>
<reference evidence="1 2" key="1">
    <citation type="submission" date="2016-01" db="EMBL/GenBank/DDBJ databases">
        <title>The new phylogeny of the genus Mycobacterium.</title>
        <authorList>
            <person name="Tarcisio F."/>
            <person name="Conor M."/>
            <person name="Antonella G."/>
            <person name="Elisabetta G."/>
            <person name="Giulia F.S."/>
            <person name="Sara T."/>
            <person name="Anna F."/>
            <person name="Clotilde B."/>
            <person name="Roberto B."/>
            <person name="Veronica D.S."/>
            <person name="Fabio R."/>
            <person name="Monica P."/>
            <person name="Olivier J."/>
            <person name="Enrico T."/>
            <person name="Nicola S."/>
        </authorList>
    </citation>
    <scope>NUCLEOTIDE SEQUENCE [LARGE SCALE GENOMIC DNA]</scope>
    <source>
        <strain evidence="1 2">DSM 45166</strain>
    </source>
</reference>
<dbReference type="OrthoDB" id="4235082at2"/>
<dbReference type="EMBL" id="LQPE01000168">
    <property type="protein sequence ID" value="ORV97232.1"/>
    <property type="molecule type" value="Genomic_DNA"/>
</dbReference>
<dbReference type="Proteomes" id="UP000193487">
    <property type="component" value="Unassembled WGS sequence"/>
</dbReference>
<dbReference type="AlphaFoldDB" id="A0A1X1XEI7"/>
<keyword evidence="2" id="KW-1185">Reference proteome</keyword>
<name>A0A1X1XEI7_9MYCO</name>